<keyword evidence="2" id="KW-1185">Reference proteome</keyword>
<dbReference type="EMBL" id="QGGW01000002">
    <property type="protein sequence ID" value="PWK61501.1"/>
    <property type="molecule type" value="Genomic_DNA"/>
</dbReference>
<dbReference type="Proteomes" id="UP000245708">
    <property type="component" value="Unassembled WGS sequence"/>
</dbReference>
<evidence type="ECO:0000313" key="1">
    <source>
        <dbReference type="EMBL" id="PWK61501.1"/>
    </source>
</evidence>
<proteinExistence type="predicted"/>
<name>A0A316H2B5_9RHOB</name>
<sequence length="124" mass="13380">MQDEALTRVRLHGGRYEGLYSGPPDVGIEALHQGQVIAVAKITPEDAAPSRFRIALDLPPSVIGEGVQVITLRSTLSGSALDRITLMAGDPLDEDIRAEVALLRDELELLKHAFRRQAAATGSR</sequence>
<dbReference type="OrthoDB" id="7772846at2"/>
<reference evidence="1 2" key="1">
    <citation type="submission" date="2018-05" db="EMBL/GenBank/DDBJ databases">
        <title>Genomic Encyclopedia of Type Strains, Phase IV (KMG-IV): sequencing the most valuable type-strain genomes for metagenomic binning, comparative biology and taxonomic classification.</title>
        <authorList>
            <person name="Goeker M."/>
        </authorList>
    </citation>
    <scope>NUCLEOTIDE SEQUENCE [LARGE SCALE GENOMIC DNA]</scope>
    <source>
        <strain evidence="1 2">DSM 16097</strain>
    </source>
</reference>
<dbReference type="RefSeq" id="WP_109666473.1">
    <property type="nucleotide sequence ID" value="NZ_QGGW01000002.1"/>
</dbReference>
<accession>A0A316H2B5</accession>
<evidence type="ECO:0000313" key="2">
    <source>
        <dbReference type="Proteomes" id="UP000245708"/>
    </source>
</evidence>
<organism evidence="1 2">
    <name type="scientific">Roseicyclus mahoneyensis</name>
    <dbReference type="NCBI Taxonomy" id="164332"/>
    <lineage>
        <taxon>Bacteria</taxon>
        <taxon>Pseudomonadati</taxon>
        <taxon>Pseudomonadota</taxon>
        <taxon>Alphaproteobacteria</taxon>
        <taxon>Rhodobacterales</taxon>
        <taxon>Roseobacteraceae</taxon>
        <taxon>Roseicyclus</taxon>
    </lineage>
</organism>
<comment type="caution">
    <text evidence="1">The sequence shown here is derived from an EMBL/GenBank/DDBJ whole genome shotgun (WGS) entry which is preliminary data.</text>
</comment>
<protein>
    <submittedName>
        <fullName evidence="1">Uncharacterized protein</fullName>
    </submittedName>
</protein>
<gene>
    <name evidence="1" type="ORF">C7455_102190</name>
</gene>
<dbReference type="AlphaFoldDB" id="A0A316H2B5"/>